<proteinExistence type="predicted"/>
<dbReference type="InterPro" id="IPR036322">
    <property type="entry name" value="WD40_repeat_dom_sf"/>
</dbReference>
<dbReference type="Proteomes" id="UP000886653">
    <property type="component" value="Unassembled WGS sequence"/>
</dbReference>
<dbReference type="PROSITE" id="PS00678">
    <property type="entry name" value="WD_REPEATS_1"/>
    <property type="match status" value="3"/>
</dbReference>
<feature type="repeat" description="WD" evidence="5">
    <location>
        <begin position="572"/>
        <end position="613"/>
    </location>
</feature>
<feature type="repeat" description="WD" evidence="5">
    <location>
        <begin position="112"/>
        <end position="153"/>
    </location>
</feature>
<feature type="repeat" description="WD" evidence="5">
    <location>
        <begin position="618"/>
        <end position="659"/>
    </location>
</feature>
<dbReference type="CDD" id="cd00200">
    <property type="entry name" value="WD40"/>
    <property type="match status" value="1"/>
</dbReference>
<dbReference type="OrthoDB" id="5414888at2759"/>
<feature type="repeat" description="WD" evidence="5">
    <location>
        <begin position="279"/>
        <end position="308"/>
    </location>
</feature>
<evidence type="ECO:0000313" key="7">
    <source>
        <dbReference type="EMBL" id="KAG0140063.1"/>
    </source>
</evidence>
<dbReference type="Pfam" id="PF08625">
    <property type="entry name" value="Utp13"/>
    <property type="match status" value="1"/>
</dbReference>
<dbReference type="PRINTS" id="PR00320">
    <property type="entry name" value="GPROTEINBRPT"/>
</dbReference>
<dbReference type="EMBL" id="MU167480">
    <property type="protein sequence ID" value="KAG0140063.1"/>
    <property type="molecule type" value="Genomic_DNA"/>
</dbReference>
<keyword evidence="8" id="KW-1185">Reference proteome</keyword>
<keyword evidence="2 5" id="KW-0853">WD repeat</keyword>
<dbReference type="PROSITE" id="PS50082">
    <property type="entry name" value="WD_REPEATS_2"/>
    <property type="match status" value="9"/>
</dbReference>
<dbReference type="AlphaFoldDB" id="A0A9P6T742"/>
<organism evidence="7 8">
    <name type="scientific">Cronartium quercuum f. sp. fusiforme G11</name>
    <dbReference type="NCBI Taxonomy" id="708437"/>
    <lineage>
        <taxon>Eukaryota</taxon>
        <taxon>Fungi</taxon>
        <taxon>Dikarya</taxon>
        <taxon>Basidiomycota</taxon>
        <taxon>Pucciniomycotina</taxon>
        <taxon>Pucciniomycetes</taxon>
        <taxon>Pucciniales</taxon>
        <taxon>Coleosporiaceae</taxon>
        <taxon>Cronartium</taxon>
    </lineage>
</organism>
<dbReference type="Pfam" id="PF00400">
    <property type="entry name" value="WD40"/>
    <property type="match status" value="7"/>
</dbReference>
<evidence type="ECO:0000256" key="2">
    <source>
        <dbReference type="ARBA" id="ARBA00022574"/>
    </source>
</evidence>
<dbReference type="GO" id="GO:0032040">
    <property type="term" value="C:small-subunit processome"/>
    <property type="evidence" value="ECO:0007669"/>
    <property type="project" value="InterPro"/>
</dbReference>
<comment type="subcellular location">
    <subcellularLocation>
        <location evidence="1">Nucleus</location>
        <location evidence="1">Nucleolus</location>
    </subcellularLocation>
</comment>
<comment type="caution">
    <text evidence="7">The sequence shown here is derived from an EMBL/GenBank/DDBJ whole genome shotgun (WGS) entry which is preliminary data.</text>
</comment>
<evidence type="ECO:0000256" key="1">
    <source>
        <dbReference type="ARBA" id="ARBA00004604"/>
    </source>
</evidence>
<dbReference type="GO" id="GO:0030686">
    <property type="term" value="C:90S preribosome"/>
    <property type="evidence" value="ECO:0007669"/>
    <property type="project" value="TreeGrafter"/>
</dbReference>
<feature type="repeat" description="WD" evidence="5">
    <location>
        <begin position="200"/>
        <end position="235"/>
    </location>
</feature>
<sequence>MTRAPTKLKTAYKPFRSWSPIHTGGEAALSGDAELLFTTFDEEVLVTRVRSGARLHTFEGDSSVVTSLACTPSSSQPSILIAYRSLAIRIYALEGSFDDSASTTVTLRKTIGRAHDAPISVSISDPTSSVFAAGDTAGVVRLWDVHNGHCTHVFKGHQLVSALTFDVSKVVARARIAVGAGDGRIKLWDLRESKLVGVFEHGHVSAVRGLAVSRDGTKLISGSRDKVLNVWDLSNAAGKVMKTIPVYETIESIGLVYPSDLPASKPKGKSKSQSENSTFHNHGLVVYTAGDKGLVRLWDLESGQQIATEEDMHAGDTSVPRSGIFDTRLDQASNTLLVTKIDLTLSLLSMPSLKRLRQIVGCHDEIIDAALLRSTANGPSTHLTLATNSPLIRVLSLGPDTNDTALLAGHTDVVLCLAKSPDQGWFVSGSKDRTARVWRTVNRGGKQDGQVEWECVGVCEGHMKSLGAVSVSSFTDTHHQRPLLLLATASQDRTVKLWDLAGVRGSEVVAGGDPPRLTSLLTLKVHEKDINAIDFSANGKLFATGSQDKLCKVFGVSITPNSGTSLTILGILKGHARGIWSVKFSNHEPVLATGSADCSIKLWSTTEGVNFGSCLKTFEGHLNAVLRVQFMNTGQQLVSSSSDALVKVWEIKTQVCVATLGDEAEEEEAAFGASTVTKQFGGVMMHDDKIWALEVEDEEGSKLLTAGADSKIIYWEDLTEFIESERVRAREEEGRLRQDVENYIRLKDYQAVVFLLLKLDKPVKLLRLFTDVGESDEDERGLNESITGSLGVDEVLRELGPAEVFKLLEYIRDWNAITRTAEVAQRVLYAIFKFHSYSDLLGSLTEADEEGMIGVLTDEENKKKQKKFKNKPKIKELMDGLLPYTERHLARLERSNQEVGVRRDGE</sequence>
<dbReference type="PANTHER" id="PTHR19854">
    <property type="entry name" value="TRANSDUCIN BETA-LIKE 3"/>
    <property type="match status" value="1"/>
</dbReference>
<dbReference type="InterPro" id="IPR020472">
    <property type="entry name" value="WD40_PAC1"/>
</dbReference>
<feature type="repeat" description="WD" evidence="5">
    <location>
        <begin position="523"/>
        <end position="554"/>
    </location>
</feature>
<keyword evidence="4" id="KW-0539">Nucleus</keyword>
<dbReference type="PROSITE" id="PS50294">
    <property type="entry name" value="WD_REPEATS_REGION"/>
    <property type="match status" value="4"/>
</dbReference>
<evidence type="ECO:0000313" key="8">
    <source>
        <dbReference type="Proteomes" id="UP000886653"/>
    </source>
</evidence>
<feature type="domain" description="U3 small nucleolar RNA-associated protein 13 C-terminal" evidence="6">
    <location>
        <begin position="738"/>
        <end position="898"/>
    </location>
</feature>
<dbReference type="GO" id="GO:0000480">
    <property type="term" value="P:endonucleolytic cleavage in 5'-ETS of tricistronic rRNA transcript (SSU-rRNA, 5.8S rRNA, LSU-rRNA)"/>
    <property type="evidence" value="ECO:0007669"/>
    <property type="project" value="TreeGrafter"/>
</dbReference>
<feature type="repeat" description="WD" evidence="5">
    <location>
        <begin position="407"/>
        <end position="438"/>
    </location>
</feature>
<feature type="repeat" description="WD" evidence="5">
    <location>
        <begin position="485"/>
        <end position="500"/>
    </location>
</feature>
<dbReference type="Gene3D" id="2.130.10.10">
    <property type="entry name" value="YVTN repeat-like/Quinoprotein amine dehydrogenase"/>
    <property type="match status" value="3"/>
</dbReference>
<evidence type="ECO:0000256" key="3">
    <source>
        <dbReference type="ARBA" id="ARBA00022737"/>
    </source>
</evidence>
<dbReference type="SUPFAM" id="SSF50978">
    <property type="entry name" value="WD40 repeat-like"/>
    <property type="match status" value="2"/>
</dbReference>
<reference evidence="7" key="1">
    <citation type="submission" date="2013-11" db="EMBL/GenBank/DDBJ databases">
        <title>Genome sequence of the fusiform rust pathogen reveals effectors for host alternation and coevolution with pine.</title>
        <authorList>
            <consortium name="DOE Joint Genome Institute"/>
            <person name="Smith K."/>
            <person name="Pendleton A."/>
            <person name="Kubisiak T."/>
            <person name="Anderson C."/>
            <person name="Salamov A."/>
            <person name="Aerts A."/>
            <person name="Riley R."/>
            <person name="Clum A."/>
            <person name="Lindquist E."/>
            <person name="Ence D."/>
            <person name="Campbell M."/>
            <person name="Kronenberg Z."/>
            <person name="Feau N."/>
            <person name="Dhillon B."/>
            <person name="Hamelin R."/>
            <person name="Burleigh J."/>
            <person name="Smith J."/>
            <person name="Yandell M."/>
            <person name="Nelson C."/>
            <person name="Grigoriev I."/>
            <person name="Davis J."/>
        </authorList>
    </citation>
    <scope>NUCLEOTIDE SEQUENCE</scope>
    <source>
        <strain evidence="7">G11</strain>
    </source>
</reference>
<dbReference type="PANTHER" id="PTHR19854:SF15">
    <property type="entry name" value="TRANSDUCIN BETA-LIKE PROTEIN 3"/>
    <property type="match status" value="1"/>
</dbReference>
<evidence type="ECO:0000259" key="6">
    <source>
        <dbReference type="Pfam" id="PF08625"/>
    </source>
</evidence>
<name>A0A9P6T742_9BASI</name>
<evidence type="ECO:0000256" key="5">
    <source>
        <dbReference type="PROSITE-ProRule" id="PRU00221"/>
    </source>
</evidence>
<dbReference type="InterPro" id="IPR001680">
    <property type="entry name" value="WD40_rpt"/>
</dbReference>
<dbReference type="InterPro" id="IPR019775">
    <property type="entry name" value="WD40_repeat_CS"/>
</dbReference>
<dbReference type="InterPro" id="IPR015943">
    <property type="entry name" value="WD40/YVTN_repeat-like_dom_sf"/>
</dbReference>
<dbReference type="SMART" id="SM00320">
    <property type="entry name" value="WD40"/>
    <property type="match status" value="11"/>
</dbReference>
<dbReference type="GO" id="GO:0000472">
    <property type="term" value="P:endonucleolytic cleavage to generate mature 5'-end of SSU-rRNA from (SSU-rRNA, 5.8S rRNA, LSU-rRNA)"/>
    <property type="evidence" value="ECO:0007669"/>
    <property type="project" value="TreeGrafter"/>
</dbReference>
<gene>
    <name evidence="7" type="ORF">CROQUDRAFT_136891</name>
</gene>
<accession>A0A9P6T742</accession>
<keyword evidence="3" id="KW-0677">Repeat</keyword>
<protein>
    <recommendedName>
        <fullName evidence="6">U3 small nucleolar RNA-associated protein 13 C-terminal domain-containing protein</fullName>
    </recommendedName>
</protein>
<dbReference type="InterPro" id="IPR013934">
    <property type="entry name" value="Utp13_C"/>
</dbReference>
<feature type="repeat" description="WD" evidence="5">
    <location>
        <begin position="176"/>
        <end position="198"/>
    </location>
</feature>
<evidence type="ECO:0000256" key="4">
    <source>
        <dbReference type="ARBA" id="ARBA00023242"/>
    </source>
</evidence>
<dbReference type="GO" id="GO:0034511">
    <property type="term" value="F:U3 snoRNA binding"/>
    <property type="evidence" value="ECO:0007669"/>
    <property type="project" value="TreeGrafter"/>
</dbReference>